<comment type="caution">
    <text evidence="2">The sequence shown here is derived from an EMBL/GenBank/DDBJ whole genome shotgun (WGS) entry which is preliminary data.</text>
</comment>
<sequence>MGLKELRDDLRYSRCKEGPRYRIERSTWGGSPPRAHRNGQLEQNPALGPRGQVEDPVREEPGEEERGPEACLALAAPPRGIGGPGDWGCLALGQAGPGHPLEWPAGAGARPGPPGRSAVPGATGWPAPPPPPRKQRAPLELEPDWKPHGREGGPVSGGAGTREDRLTEASPPLCSGGPGGRGSQALAADVRLTRGDGERKGFKIRPYTMQTRGEKTQKMHKGDMKLGTR</sequence>
<evidence type="ECO:0000256" key="1">
    <source>
        <dbReference type="SAM" id="MobiDB-lite"/>
    </source>
</evidence>
<organism evidence="2 3">
    <name type="scientific">Pleurodeles waltl</name>
    <name type="common">Iberian ribbed newt</name>
    <dbReference type="NCBI Taxonomy" id="8319"/>
    <lineage>
        <taxon>Eukaryota</taxon>
        <taxon>Metazoa</taxon>
        <taxon>Chordata</taxon>
        <taxon>Craniata</taxon>
        <taxon>Vertebrata</taxon>
        <taxon>Euteleostomi</taxon>
        <taxon>Amphibia</taxon>
        <taxon>Batrachia</taxon>
        <taxon>Caudata</taxon>
        <taxon>Salamandroidea</taxon>
        <taxon>Salamandridae</taxon>
        <taxon>Pleurodelinae</taxon>
        <taxon>Pleurodeles</taxon>
    </lineage>
</organism>
<feature type="compositionally biased region" description="Basic and acidic residues" evidence="1">
    <location>
        <begin position="191"/>
        <end position="201"/>
    </location>
</feature>
<feature type="compositionally biased region" description="Low complexity" evidence="1">
    <location>
        <begin position="104"/>
        <end position="125"/>
    </location>
</feature>
<dbReference type="Proteomes" id="UP001066276">
    <property type="component" value="Chromosome 6"/>
</dbReference>
<feature type="compositionally biased region" description="Basic and acidic residues" evidence="1">
    <location>
        <begin position="52"/>
        <end position="68"/>
    </location>
</feature>
<proteinExistence type="predicted"/>
<accession>A0AAV7QIJ9</accession>
<dbReference type="EMBL" id="JANPWB010000010">
    <property type="protein sequence ID" value="KAJ1138118.1"/>
    <property type="molecule type" value="Genomic_DNA"/>
</dbReference>
<feature type="compositionally biased region" description="Basic and acidic residues" evidence="1">
    <location>
        <begin position="212"/>
        <end position="229"/>
    </location>
</feature>
<feature type="region of interest" description="Disordered" evidence="1">
    <location>
        <begin position="94"/>
        <end position="229"/>
    </location>
</feature>
<gene>
    <name evidence="2" type="ORF">NDU88_004509</name>
</gene>
<protein>
    <submittedName>
        <fullName evidence="2">Uncharacterized protein</fullName>
    </submittedName>
</protein>
<evidence type="ECO:0000313" key="2">
    <source>
        <dbReference type="EMBL" id="KAJ1138118.1"/>
    </source>
</evidence>
<keyword evidence="3" id="KW-1185">Reference proteome</keyword>
<feature type="compositionally biased region" description="Basic and acidic residues" evidence="1">
    <location>
        <begin position="137"/>
        <end position="151"/>
    </location>
</feature>
<dbReference type="AlphaFoldDB" id="A0AAV7QIJ9"/>
<evidence type="ECO:0000313" key="3">
    <source>
        <dbReference type="Proteomes" id="UP001066276"/>
    </source>
</evidence>
<reference evidence="2" key="1">
    <citation type="journal article" date="2022" name="bioRxiv">
        <title>Sequencing and chromosome-scale assembly of the giantPleurodeles waltlgenome.</title>
        <authorList>
            <person name="Brown T."/>
            <person name="Elewa A."/>
            <person name="Iarovenko S."/>
            <person name="Subramanian E."/>
            <person name="Araus A.J."/>
            <person name="Petzold A."/>
            <person name="Susuki M."/>
            <person name="Suzuki K.-i.T."/>
            <person name="Hayashi T."/>
            <person name="Toyoda A."/>
            <person name="Oliveira C."/>
            <person name="Osipova E."/>
            <person name="Leigh N.D."/>
            <person name="Simon A."/>
            <person name="Yun M.H."/>
        </authorList>
    </citation>
    <scope>NUCLEOTIDE SEQUENCE</scope>
    <source>
        <strain evidence="2">20211129_DDA</strain>
        <tissue evidence="2">Liver</tissue>
    </source>
</reference>
<feature type="region of interest" description="Disordered" evidence="1">
    <location>
        <begin position="21"/>
        <end position="77"/>
    </location>
</feature>
<name>A0AAV7QIJ9_PLEWA</name>